<dbReference type="PANTHER" id="PTHR30304">
    <property type="entry name" value="D-TAGATOSE-1,6-BISPHOSPHATE ALDOLASE"/>
    <property type="match status" value="1"/>
</dbReference>
<dbReference type="PIRSF" id="PIRSF001359">
    <property type="entry name" value="F_bP_aldolase_II"/>
    <property type="match status" value="1"/>
</dbReference>
<reference evidence="1" key="1">
    <citation type="journal article" date="2014" name="Front. Microbiol.">
        <title>High frequency of phylogenetically diverse reductive dehalogenase-homologous genes in deep subseafloor sedimentary metagenomes.</title>
        <authorList>
            <person name="Kawai M."/>
            <person name="Futagami T."/>
            <person name="Toyoda A."/>
            <person name="Takaki Y."/>
            <person name="Nishi S."/>
            <person name="Hori S."/>
            <person name="Arai W."/>
            <person name="Tsubouchi T."/>
            <person name="Morono Y."/>
            <person name="Uchiyama I."/>
            <person name="Ito T."/>
            <person name="Fujiyama A."/>
            <person name="Inagaki F."/>
            <person name="Takami H."/>
        </authorList>
    </citation>
    <scope>NUCLEOTIDE SEQUENCE</scope>
    <source>
        <strain evidence="1">Expedition CK06-06</strain>
    </source>
</reference>
<dbReference type="Gene3D" id="3.20.20.70">
    <property type="entry name" value="Aldolase class I"/>
    <property type="match status" value="1"/>
</dbReference>
<dbReference type="Pfam" id="PF01116">
    <property type="entry name" value="F_bP_aldolase"/>
    <property type="match status" value="1"/>
</dbReference>
<dbReference type="EMBL" id="BARW01028240">
    <property type="protein sequence ID" value="GAJ10763.1"/>
    <property type="molecule type" value="Genomic_DNA"/>
</dbReference>
<dbReference type="AlphaFoldDB" id="X1TZL6"/>
<feature type="non-terminal residue" evidence="1">
    <location>
        <position position="255"/>
    </location>
</feature>
<sequence>AEEKRSPVILMISEPLQRKYSYFNFKRLIGPIRDMAEESSVPVVLHLDHGKNYESIIEYIDSGLTSIMISGSGDLEKNINRAKEITEIAHKYGVTVEGEAGAIEGEGGLEGKAESKSKQEDIEKSYTGLEEGKKFVNNTGVDSLAVSIGTSHGFFKSKPKINFTLISELAREIEVPLVIHGATGLSVNDYKEIIKRGIVKLNYYTGLITEATEEVKRLLNTRDYISFTELNYKSMQAVNKKAKWLMDVFGSASKG</sequence>
<dbReference type="SUPFAM" id="SSF51569">
    <property type="entry name" value="Aldolase"/>
    <property type="match status" value="1"/>
</dbReference>
<dbReference type="GO" id="GO:0005975">
    <property type="term" value="P:carbohydrate metabolic process"/>
    <property type="evidence" value="ECO:0007669"/>
    <property type="project" value="InterPro"/>
</dbReference>
<protein>
    <recommendedName>
        <fullName evidence="2">Fructose-bisphosphate aldolase</fullName>
    </recommendedName>
</protein>
<feature type="non-terminal residue" evidence="1">
    <location>
        <position position="1"/>
    </location>
</feature>
<accession>X1TZL6</accession>
<dbReference type="InterPro" id="IPR013785">
    <property type="entry name" value="Aldolase_TIM"/>
</dbReference>
<evidence type="ECO:0008006" key="2">
    <source>
        <dbReference type="Google" id="ProtNLM"/>
    </source>
</evidence>
<proteinExistence type="predicted"/>
<dbReference type="PANTHER" id="PTHR30304:SF0">
    <property type="entry name" value="D-TAGATOSE-1,6-BISPHOSPHATE ALDOLASE SUBUNIT GATY-RELATED"/>
    <property type="match status" value="1"/>
</dbReference>
<dbReference type="InterPro" id="IPR050246">
    <property type="entry name" value="Class_II_FBP_aldolase"/>
</dbReference>
<dbReference type="InterPro" id="IPR000771">
    <property type="entry name" value="FBA_II"/>
</dbReference>
<dbReference type="GO" id="GO:0016832">
    <property type="term" value="F:aldehyde-lyase activity"/>
    <property type="evidence" value="ECO:0007669"/>
    <property type="project" value="InterPro"/>
</dbReference>
<gene>
    <name evidence="1" type="ORF">S12H4_45640</name>
</gene>
<dbReference type="GO" id="GO:0008270">
    <property type="term" value="F:zinc ion binding"/>
    <property type="evidence" value="ECO:0007669"/>
    <property type="project" value="InterPro"/>
</dbReference>
<comment type="caution">
    <text evidence="1">The sequence shown here is derived from an EMBL/GenBank/DDBJ whole genome shotgun (WGS) entry which is preliminary data.</text>
</comment>
<organism evidence="1">
    <name type="scientific">marine sediment metagenome</name>
    <dbReference type="NCBI Taxonomy" id="412755"/>
    <lineage>
        <taxon>unclassified sequences</taxon>
        <taxon>metagenomes</taxon>
        <taxon>ecological metagenomes</taxon>
    </lineage>
</organism>
<name>X1TZL6_9ZZZZ</name>
<evidence type="ECO:0000313" key="1">
    <source>
        <dbReference type="EMBL" id="GAJ10763.1"/>
    </source>
</evidence>